<dbReference type="EMBL" id="FZMO01000363">
    <property type="protein sequence ID" value="SNQ50244.1"/>
    <property type="molecule type" value="Genomic_DNA"/>
</dbReference>
<evidence type="ECO:0000313" key="4">
    <source>
        <dbReference type="Proteomes" id="UP000234331"/>
    </source>
</evidence>
<evidence type="ECO:0000313" key="3">
    <source>
        <dbReference type="EMBL" id="SNQ50244.1"/>
    </source>
</evidence>
<keyword evidence="1" id="KW-0812">Transmembrane</keyword>
<keyword evidence="1" id="KW-0472">Membrane</keyword>
<feature type="transmembrane region" description="Helical" evidence="1">
    <location>
        <begin position="20"/>
        <end position="41"/>
    </location>
</feature>
<accession>A0A2I2KX47</accession>
<dbReference type="Proteomes" id="UP000234331">
    <property type="component" value="Unassembled WGS sequence"/>
</dbReference>
<reference evidence="3 4" key="1">
    <citation type="submission" date="2017-06" db="EMBL/GenBank/DDBJ databases">
        <authorList>
            <person name="Kim H.J."/>
            <person name="Triplett B.A."/>
        </authorList>
    </citation>
    <scope>NUCLEOTIDE SEQUENCE [LARGE SCALE GENOMIC DNA]</scope>
    <source>
        <strain evidence="3">FRACA_ARgP5</strain>
    </source>
</reference>
<protein>
    <submittedName>
        <fullName evidence="3">TadE-like protein</fullName>
    </submittedName>
</protein>
<gene>
    <name evidence="3" type="ORF">FRACA_4250004</name>
</gene>
<name>A0A2I2KX47_9ACTN</name>
<evidence type="ECO:0000256" key="1">
    <source>
        <dbReference type="SAM" id="Phobius"/>
    </source>
</evidence>
<sequence>MTDPPDEPATAPARDTGSAAVELTLLAPLVVLLLLLIAAAARGTDARGQVDAAAEAAARAASAARSPAEATTAARAAAEAGLAVGSAACRTMHVTVDLGAFTRGGLARATVSCRVDFADLAGLRLPAGRTLTSTATSPLDVYRAVA</sequence>
<feature type="domain" description="TadE-like" evidence="2">
    <location>
        <begin position="17"/>
        <end position="59"/>
    </location>
</feature>
<proteinExistence type="predicted"/>
<dbReference type="RefSeq" id="WP_101833559.1">
    <property type="nucleotide sequence ID" value="NZ_FZMO01000363.1"/>
</dbReference>
<dbReference type="AlphaFoldDB" id="A0A2I2KX47"/>
<keyword evidence="1" id="KW-1133">Transmembrane helix</keyword>
<evidence type="ECO:0000259" key="2">
    <source>
        <dbReference type="Pfam" id="PF07811"/>
    </source>
</evidence>
<dbReference type="Pfam" id="PF07811">
    <property type="entry name" value="TadE"/>
    <property type="match status" value="1"/>
</dbReference>
<organism evidence="3 4">
    <name type="scientific">Frankia canadensis</name>
    <dbReference type="NCBI Taxonomy" id="1836972"/>
    <lineage>
        <taxon>Bacteria</taxon>
        <taxon>Bacillati</taxon>
        <taxon>Actinomycetota</taxon>
        <taxon>Actinomycetes</taxon>
        <taxon>Frankiales</taxon>
        <taxon>Frankiaceae</taxon>
        <taxon>Frankia</taxon>
    </lineage>
</organism>
<dbReference type="OrthoDB" id="4869119at2"/>
<keyword evidence="4" id="KW-1185">Reference proteome</keyword>
<dbReference type="InterPro" id="IPR012495">
    <property type="entry name" value="TadE-like_dom"/>
</dbReference>